<reference evidence="3" key="1">
    <citation type="submission" date="2023-10" db="EMBL/GenBank/DDBJ databases">
        <title>Genome assemblies of two species of porcelain crab, Petrolisthes cinctipes and Petrolisthes manimaculis (Anomura: Porcellanidae).</title>
        <authorList>
            <person name="Angst P."/>
        </authorList>
    </citation>
    <scope>NUCLEOTIDE SEQUENCE</scope>
    <source>
        <strain evidence="3">PB745_01</strain>
        <tissue evidence="3">Gill</tissue>
    </source>
</reference>
<accession>A0AAE1F9U2</accession>
<protein>
    <submittedName>
        <fullName evidence="3">Uncharacterized protein</fullName>
    </submittedName>
</protein>
<keyword evidence="4" id="KW-1185">Reference proteome</keyword>
<evidence type="ECO:0000313" key="4">
    <source>
        <dbReference type="Proteomes" id="UP001286313"/>
    </source>
</evidence>
<keyword evidence="2" id="KW-0472">Membrane</keyword>
<keyword evidence="2" id="KW-1133">Transmembrane helix</keyword>
<proteinExistence type="predicted"/>
<comment type="caution">
    <text evidence="3">The sequence shown here is derived from an EMBL/GenBank/DDBJ whole genome shotgun (WGS) entry which is preliminary data.</text>
</comment>
<name>A0AAE1F9U2_PETCI</name>
<keyword evidence="1" id="KW-0175">Coiled coil</keyword>
<evidence type="ECO:0000256" key="1">
    <source>
        <dbReference type="SAM" id="Coils"/>
    </source>
</evidence>
<feature type="transmembrane region" description="Helical" evidence="2">
    <location>
        <begin position="20"/>
        <end position="44"/>
    </location>
</feature>
<dbReference type="EMBL" id="JAWQEG010002693">
    <property type="protein sequence ID" value="KAK3870270.1"/>
    <property type="molecule type" value="Genomic_DNA"/>
</dbReference>
<evidence type="ECO:0000256" key="2">
    <source>
        <dbReference type="SAM" id="Phobius"/>
    </source>
</evidence>
<keyword evidence="2" id="KW-0812">Transmembrane</keyword>
<evidence type="ECO:0000313" key="3">
    <source>
        <dbReference type="EMBL" id="KAK3870270.1"/>
    </source>
</evidence>
<organism evidence="3 4">
    <name type="scientific">Petrolisthes cinctipes</name>
    <name type="common">Flat porcelain crab</name>
    <dbReference type="NCBI Taxonomy" id="88211"/>
    <lineage>
        <taxon>Eukaryota</taxon>
        <taxon>Metazoa</taxon>
        <taxon>Ecdysozoa</taxon>
        <taxon>Arthropoda</taxon>
        <taxon>Crustacea</taxon>
        <taxon>Multicrustacea</taxon>
        <taxon>Malacostraca</taxon>
        <taxon>Eumalacostraca</taxon>
        <taxon>Eucarida</taxon>
        <taxon>Decapoda</taxon>
        <taxon>Pleocyemata</taxon>
        <taxon>Anomura</taxon>
        <taxon>Galatheoidea</taxon>
        <taxon>Porcellanidae</taxon>
        <taxon>Petrolisthes</taxon>
    </lineage>
</organism>
<feature type="coiled-coil region" evidence="1">
    <location>
        <begin position="56"/>
        <end position="83"/>
    </location>
</feature>
<gene>
    <name evidence="3" type="ORF">Pcinc_024484</name>
</gene>
<dbReference type="Proteomes" id="UP001286313">
    <property type="component" value="Unassembled WGS sequence"/>
</dbReference>
<dbReference type="AlphaFoldDB" id="A0AAE1F9U2"/>
<sequence length="106" mass="12480">MVSSMMMWWWRGGRTNKMLSSGVCCVLVCVCVLVYLGFVTLELYQRVQGNRKLIRLKQYEQEVDELTTKLQEYKRDANTVRKSLWLLQQTFDQIITNQKTHNGSGR</sequence>